<protein>
    <submittedName>
        <fullName evidence="1">Peptidoglycan-binding lysin domain protein</fullName>
    </submittedName>
</protein>
<dbReference type="Proteomes" id="UP000019591">
    <property type="component" value="Chromosome"/>
</dbReference>
<name>W8U6R3_PEPAC</name>
<organism evidence="1 2">
    <name type="scientific">Peptoclostridium acidaminophilum DSM 3953</name>
    <dbReference type="NCBI Taxonomy" id="1286171"/>
    <lineage>
        <taxon>Bacteria</taxon>
        <taxon>Bacillati</taxon>
        <taxon>Bacillota</taxon>
        <taxon>Clostridia</taxon>
        <taxon>Peptostreptococcales</taxon>
        <taxon>Peptoclostridiaceae</taxon>
        <taxon>Peptoclostridium</taxon>
    </lineage>
</organism>
<dbReference type="AlphaFoldDB" id="W8U6R3"/>
<dbReference type="KEGG" id="eac:EAL2_c13060"/>
<gene>
    <name evidence="1" type="ORF">EAL2_c13060</name>
</gene>
<dbReference type="EMBL" id="CP007452">
    <property type="protein sequence ID" value="AHM56601.1"/>
    <property type="molecule type" value="Genomic_DNA"/>
</dbReference>
<dbReference type="HOGENOM" id="CLU_1218286_0_0_9"/>
<keyword evidence="2" id="KW-1185">Reference proteome</keyword>
<reference evidence="1 2" key="1">
    <citation type="journal article" date="2014" name="Genome Announc.">
        <title>Complete Genome Sequence of Amino Acid-Utilizing Eubacterium acidaminophilum al-2 (DSM 3953).</title>
        <authorList>
            <person name="Poehlein A."/>
            <person name="Andreesen J.R."/>
            <person name="Daniel R."/>
        </authorList>
    </citation>
    <scope>NUCLEOTIDE SEQUENCE [LARGE SCALE GENOMIC DNA]</scope>
    <source>
        <strain evidence="1 2">DSM 3953</strain>
    </source>
</reference>
<dbReference type="PATRIC" id="fig|1286171.3.peg.1255"/>
<proteinExistence type="predicted"/>
<evidence type="ECO:0000313" key="1">
    <source>
        <dbReference type="EMBL" id="AHM56601.1"/>
    </source>
</evidence>
<evidence type="ECO:0000313" key="2">
    <source>
        <dbReference type="Proteomes" id="UP000019591"/>
    </source>
</evidence>
<dbReference type="eggNOG" id="COG1388">
    <property type="taxonomic scope" value="Bacteria"/>
</dbReference>
<accession>W8U6R3</accession>
<sequence>MIFAQTDSNEKLVTAGYSKPGTGIILASQSSMPIKNYYETLLIKQVSTYKSNQHLKALNAEEEYINNTTYGNALDWWSQVRGKLVKQSDILKVKDFNTGKIFTIVIEGGTNHADIEPLTTEDAEIIKELWGGSYNWSRRPVIVFAGSEAIAASMNGMPHAGVDDQPHKAITANRSAGYGRGINYDMIKNNGVDGHFCLHFKNSMLHVNGKVDSAHQAAVRVAGGGTY</sequence>
<dbReference type="STRING" id="1286171.EAL2_c13060"/>